<organism evidence="1 2">
    <name type="scientific">Trinickia caryophylli</name>
    <name type="common">Paraburkholderia caryophylli</name>
    <dbReference type="NCBI Taxonomy" id="28094"/>
    <lineage>
        <taxon>Bacteria</taxon>
        <taxon>Pseudomonadati</taxon>
        <taxon>Pseudomonadota</taxon>
        <taxon>Betaproteobacteria</taxon>
        <taxon>Burkholderiales</taxon>
        <taxon>Burkholderiaceae</taxon>
        <taxon>Trinickia</taxon>
    </lineage>
</organism>
<dbReference type="EMBL" id="FXAH01000011">
    <property type="protein sequence ID" value="SMF58518.1"/>
    <property type="molecule type" value="Genomic_DNA"/>
</dbReference>
<evidence type="ECO:0000313" key="1">
    <source>
        <dbReference type="EMBL" id="SMF58518.1"/>
    </source>
</evidence>
<gene>
    <name evidence="1" type="ORF">SAMN06295900_111106</name>
</gene>
<dbReference type="OrthoDB" id="9008260at2"/>
<accession>A0A1X7FUM5</accession>
<dbReference type="Proteomes" id="UP000192911">
    <property type="component" value="Unassembled WGS sequence"/>
</dbReference>
<dbReference type="AlphaFoldDB" id="A0A1X7FUM5"/>
<proteinExistence type="predicted"/>
<dbReference type="RefSeq" id="WP_085229003.1">
    <property type="nucleotide sequence ID" value="NZ_BSQD01000008.1"/>
</dbReference>
<reference evidence="2" key="1">
    <citation type="submission" date="2017-04" db="EMBL/GenBank/DDBJ databases">
        <authorList>
            <person name="Varghese N."/>
            <person name="Submissions S."/>
        </authorList>
    </citation>
    <scope>NUCLEOTIDE SEQUENCE [LARGE SCALE GENOMIC DNA]</scope>
    <source>
        <strain evidence="2">Ballard 720</strain>
    </source>
</reference>
<protein>
    <submittedName>
        <fullName evidence="1">Uncharacterized protein</fullName>
    </submittedName>
</protein>
<keyword evidence="2" id="KW-1185">Reference proteome</keyword>
<name>A0A1X7FUM5_TRICW</name>
<sequence length="179" mass="19544">MKEGEPDEEGDRAWALSTRIVPLRKREDRQRAELVTDVVDAFARLRASTLRFIAMLGGGENELSRIEAGGACSFDELLALLGACAERARFCRLADLQRVLERARHAQRHRDVIFAQAPVAEEATLREAAAALVRLDTALIGLSIEHVLERHAAGVPDAAISPAPNRGCRGVSAFCLRHG</sequence>
<dbReference type="GeneID" id="95552952"/>
<evidence type="ECO:0000313" key="2">
    <source>
        <dbReference type="Proteomes" id="UP000192911"/>
    </source>
</evidence>